<evidence type="ECO:0000313" key="1">
    <source>
        <dbReference type="EMBL" id="MFC4296162.1"/>
    </source>
</evidence>
<sequence length="62" mass="6545">MSAEAVAWLVARTFGEDVGRVVDLQIAVNDDAGNLAAAKMWREIRDMVPALKGSSAEGSRAA</sequence>
<gene>
    <name evidence="1" type="ORF">ACFO0A_13965</name>
</gene>
<evidence type="ECO:0000313" key="2">
    <source>
        <dbReference type="Proteomes" id="UP001595828"/>
    </source>
</evidence>
<name>A0ABV8RSN3_9SPHN</name>
<reference evidence="2" key="1">
    <citation type="journal article" date="2019" name="Int. J. Syst. Evol. Microbiol.">
        <title>The Global Catalogue of Microorganisms (GCM) 10K type strain sequencing project: providing services to taxonomists for standard genome sequencing and annotation.</title>
        <authorList>
            <consortium name="The Broad Institute Genomics Platform"/>
            <consortium name="The Broad Institute Genome Sequencing Center for Infectious Disease"/>
            <person name="Wu L."/>
            <person name="Ma J."/>
        </authorList>
    </citation>
    <scope>NUCLEOTIDE SEQUENCE [LARGE SCALE GENOMIC DNA]</scope>
    <source>
        <strain evidence="2">CGMCC 1.12989</strain>
    </source>
</reference>
<dbReference type="EMBL" id="JBHSDR010000006">
    <property type="protein sequence ID" value="MFC4296162.1"/>
    <property type="molecule type" value="Genomic_DNA"/>
</dbReference>
<dbReference type="Proteomes" id="UP001595828">
    <property type="component" value="Unassembled WGS sequence"/>
</dbReference>
<proteinExistence type="predicted"/>
<dbReference type="RefSeq" id="WP_379539612.1">
    <property type="nucleotide sequence ID" value="NZ_JBHSDR010000006.1"/>
</dbReference>
<accession>A0ABV8RSN3</accession>
<organism evidence="1 2">
    <name type="scientific">Novosphingobium tardum</name>
    <dbReference type="NCBI Taxonomy" id="1538021"/>
    <lineage>
        <taxon>Bacteria</taxon>
        <taxon>Pseudomonadati</taxon>
        <taxon>Pseudomonadota</taxon>
        <taxon>Alphaproteobacteria</taxon>
        <taxon>Sphingomonadales</taxon>
        <taxon>Sphingomonadaceae</taxon>
        <taxon>Novosphingobium</taxon>
    </lineage>
</organism>
<protein>
    <submittedName>
        <fullName evidence="1">Uncharacterized protein</fullName>
    </submittedName>
</protein>
<keyword evidence="2" id="KW-1185">Reference proteome</keyword>
<comment type="caution">
    <text evidence="1">The sequence shown here is derived from an EMBL/GenBank/DDBJ whole genome shotgun (WGS) entry which is preliminary data.</text>
</comment>